<feature type="compositionally biased region" description="Pro residues" evidence="1">
    <location>
        <begin position="202"/>
        <end position="230"/>
    </location>
</feature>
<dbReference type="PANTHER" id="PTHR47843">
    <property type="entry name" value="BTB DOMAIN-CONTAINING PROTEIN-RELATED"/>
    <property type="match status" value="1"/>
</dbReference>
<feature type="domain" description="BTB" evidence="2">
    <location>
        <begin position="22"/>
        <end position="89"/>
    </location>
</feature>
<accession>A0A9P8IJP5</accession>
<dbReference type="KEGG" id="fmu:J7337_013706"/>
<feature type="region of interest" description="Disordered" evidence="1">
    <location>
        <begin position="86"/>
        <end position="231"/>
    </location>
</feature>
<evidence type="ECO:0000256" key="1">
    <source>
        <dbReference type="SAM" id="MobiDB-lite"/>
    </source>
</evidence>
<evidence type="ECO:0000313" key="4">
    <source>
        <dbReference type="Proteomes" id="UP000827133"/>
    </source>
</evidence>
<protein>
    <recommendedName>
        <fullName evidence="2">BTB domain-containing protein</fullName>
    </recommendedName>
</protein>
<gene>
    <name evidence="3" type="ORF">J7337_013706</name>
</gene>
<dbReference type="CDD" id="cd18186">
    <property type="entry name" value="BTB_POZ_ZBTB_KLHL-like"/>
    <property type="match status" value="1"/>
</dbReference>
<dbReference type="Pfam" id="PF00651">
    <property type="entry name" value="BTB"/>
    <property type="match status" value="1"/>
</dbReference>
<dbReference type="PANTHER" id="PTHR47843:SF5">
    <property type="entry name" value="BTB_POZ DOMAIN PROTEIN"/>
    <property type="match status" value="1"/>
</dbReference>
<dbReference type="GeneID" id="68321562"/>
<evidence type="ECO:0000313" key="3">
    <source>
        <dbReference type="EMBL" id="KAG9495458.1"/>
    </source>
</evidence>
<feature type="compositionally biased region" description="Low complexity" evidence="1">
    <location>
        <begin position="167"/>
        <end position="176"/>
    </location>
</feature>
<comment type="caution">
    <text evidence="3">The sequence shown here is derived from an EMBL/GenBank/DDBJ whole genome shotgun (WGS) entry which is preliminary data.</text>
</comment>
<feature type="compositionally biased region" description="Polar residues" evidence="1">
    <location>
        <begin position="188"/>
        <end position="200"/>
    </location>
</feature>
<dbReference type="InterPro" id="IPR011333">
    <property type="entry name" value="SKP1/BTB/POZ_sf"/>
</dbReference>
<reference evidence="3" key="1">
    <citation type="journal article" date="2021" name="Mol. Plant Microbe Interact.">
        <title>Telomere to telomere genome assembly of Fusarium musae F31, causal agent of crown rot disease of banana.</title>
        <authorList>
            <person name="Degradi L."/>
            <person name="Tava V."/>
            <person name="Kunova A."/>
            <person name="Cortesi P."/>
            <person name="Saracchi M."/>
            <person name="Pasquali M."/>
        </authorList>
    </citation>
    <scope>NUCLEOTIDE SEQUENCE</scope>
    <source>
        <strain evidence="3">F31</strain>
    </source>
</reference>
<dbReference type="RefSeq" id="XP_044674458.1">
    <property type="nucleotide sequence ID" value="XM_044831183.1"/>
</dbReference>
<keyword evidence="4" id="KW-1185">Reference proteome</keyword>
<name>A0A9P8IJP5_9HYPO</name>
<proteinExistence type="predicted"/>
<dbReference type="InterPro" id="IPR000210">
    <property type="entry name" value="BTB/POZ_dom"/>
</dbReference>
<sequence length="330" mass="35751">MGAAQNAQSEALANLLKTGKYSDLTISCGKDQYRVHKAIICPRSNFFEAAFSGEFKEAQTGEIDLPDDDPVAVRMMIEYLYHDTYIPPPRDGAAGTPSSAADNSEEKDKRKRELCDATVAENKRLKGLPSRPEAPIAPISQPVPSVFGAASTPPPPPPAASRESRRASSQGRQGRGIFAGLNLPSGHNPPQASPNQSLSTPHPNPFASPAPASTPLPPSRPSAPQRPAPPANLHLHAKVYALGEKYSIEPLKALALSKFESDIRTIGQKDDFLAAIREAYTSTIETDRPLRDAVVTFLRKQKHLLKRDYMKAVLKETALGFDLLMELASE</sequence>
<dbReference type="PROSITE" id="PS50097">
    <property type="entry name" value="BTB"/>
    <property type="match status" value="1"/>
</dbReference>
<dbReference type="AlphaFoldDB" id="A0A9P8IJP5"/>
<dbReference type="SMART" id="SM00225">
    <property type="entry name" value="BTB"/>
    <property type="match status" value="1"/>
</dbReference>
<organism evidence="3 4">
    <name type="scientific">Fusarium musae</name>
    <dbReference type="NCBI Taxonomy" id="1042133"/>
    <lineage>
        <taxon>Eukaryota</taxon>
        <taxon>Fungi</taxon>
        <taxon>Dikarya</taxon>
        <taxon>Ascomycota</taxon>
        <taxon>Pezizomycotina</taxon>
        <taxon>Sordariomycetes</taxon>
        <taxon>Hypocreomycetidae</taxon>
        <taxon>Hypocreales</taxon>
        <taxon>Nectriaceae</taxon>
        <taxon>Fusarium</taxon>
    </lineage>
</organism>
<dbReference type="SUPFAM" id="SSF54695">
    <property type="entry name" value="POZ domain"/>
    <property type="match status" value="1"/>
</dbReference>
<evidence type="ECO:0000259" key="2">
    <source>
        <dbReference type="PROSITE" id="PS50097"/>
    </source>
</evidence>
<feature type="compositionally biased region" description="Basic and acidic residues" evidence="1">
    <location>
        <begin position="104"/>
        <end position="115"/>
    </location>
</feature>
<dbReference type="EMBL" id="JAHBCI010000011">
    <property type="protein sequence ID" value="KAG9495458.1"/>
    <property type="molecule type" value="Genomic_DNA"/>
</dbReference>
<dbReference type="Gene3D" id="3.30.710.10">
    <property type="entry name" value="Potassium Channel Kv1.1, Chain A"/>
    <property type="match status" value="1"/>
</dbReference>
<dbReference type="Proteomes" id="UP000827133">
    <property type="component" value="Unassembled WGS sequence"/>
</dbReference>